<organism evidence="3 4">
    <name type="scientific">Caenorhabditis briggsae</name>
    <dbReference type="NCBI Taxonomy" id="6238"/>
    <lineage>
        <taxon>Eukaryota</taxon>
        <taxon>Metazoa</taxon>
        <taxon>Ecdysozoa</taxon>
        <taxon>Nematoda</taxon>
        <taxon>Chromadorea</taxon>
        <taxon>Rhabditida</taxon>
        <taxon>Rhabditina</taxon>
        <taxon>Rhabditomorpha</taxon>
        <taxon>Rhabditoidea</taxon>
        <taxon>Rhabditidae</taxon>
        <taxon>Peloderinae</taxon>
        <taxon>Caenorhabditis</taxon>
    </lineage>
</organism>
<reference evidence="3 4" key="2">
    <citation type="journal article" date="2011" name="PLoS Genet.">
        <title>Caenorhabditis briggsae recombinant inbred line genotypes reveal inter-strain incompatibility and the evolution of recombination.</title>
        <authorList>
            <person name="Ross J.A."/>
            <person name="Koboldt D.C."/>
            <person name="Staisch J.E."/>
            <person name="Chamberlin H.M."/>
            <person name="Gupta B.P."/>
            <person name="Miller R.D."/>
            <person name="Baird S.E."/>
            <person name="Haag E.S."/>
        </authorList>
    </citation>
    <scope>NUCLEOTIDE SEQUENCE [LARGE SCALE GENOMIC DNA]</scope>
    <source>
        <strain evidence="3 4">AF16</strain>
    </source>
</reference>
<sequence length="92" mass="11451">MMSAFQLYFVSLFWGQIEATINFSQTMKAWRYDEWKDFELYFFIDEIEIPYIISFLTFSLFLLPVLLLFAFIRYQEMRFQILIDRRLFHFAE</sequence>
<gene>
    <name evidence="3 5" type="ORF">CBG27677</name>
    <name evidence="3" type="ORF">CBG_27677</name>
</gene>
<evidence type="ECO:0000313" key="5">
    <source>
        <dbReference type="WormBase" id="CBG27677"/>
    </source>
</evidence>
<keyword evidence="2" id="KW-0732">Signal</keyword>
<keyword evidence="1" id="KW-0472">Membrane</keyword>
<reference evidence="3 4" key="1">
    <citation type="journal article" date="2003" name="PLoS Biol.">
        <title>The genome sequence of Caenorhabditis briggsae: a platform for comparative genomics.</title>
        <authorList>
            <person name="Stein L.D."/>
            <person name="Bao Z."/>
            <person name="Blasiar D."/>
            <person name="Blumenthal T."/>
            <person name="Brent M.R."/>
            <person name="Chen N."/>
            <person name="Chinwalla A."/>
            <person name="Clarke L."/>
            <person name="Clee C."/>
            <person name="Coghlan A."/>
            <person name="Coulson A."/>
            <person name="D'Eustachio P."/>
            <person name="Fitch D.H."/>
            <person name="Fulton L.A."/>
            <person name="Fulton R.E."/>
            <person name="Griffiths-Jones S."/>
            <person name="Harris T.W."/>
            <person name="Hillier L.W."/>
            <person name="Kamath R."/>
            <person name="Kuwabara P.E."/>
            <person name="Mardis E.R."/>
            <person name="Marra M.A."/>
            <person name="Miner T.L."/>
            <person name="Minx P."/>
            <person name="Mullikin J.C."/>
            <person name="Plumb R.W."/>
            <person name="Rogers J."/>
            <person name="Schein J.E."/>
            <person name="Sohrmann M."/>
            <person name="Spieth J."/>
            <person name="Stajich J.E."/>
            <person name="Wei C."/>
            <person name="Willey D."/>
            <person name="Wilson R.K."/>
            <person name="Durbin R."/>
            <person name="Waterston R.H."/>
        </authorList>
    </citation>
    <scope>NUCLEOTIDE SEQUENCE [LARGE SCALE GENOMIC DNA]</scope>
    <source>
        <strain evidence="3 4">AF16</strain>
    </source>
</reference>
<evidence type="ECO:0000256" key="1">
    <source>
        <dbReference type="SAM" id="Phobius"/>
    </source>
</evidence>
<evidence type="ECO:0000313" key="3">
    <source>
        <dbReference type="EMBL" id="CAR99956.1"/>
    </source>
</evidence>
<protein>
    <submittedName>
        <fullName evidence="3">Protein CBG27677</fullName>
    </submittedName>
</protein>
<proteinExistence type="predicted"/>
<dbReference type="CTD" id="68919127"/>
<keyword evidence="4" id="KW-1185">Reference proteome</keyword>
<feature type="chain" id="PRO_5002844276" evidence="2">
    <location>
        <begin position="20"/>
        <end position="92"/>
    </location>
</feature>
<dbReference type="InParanoid" id="B6IJC2"/>
<dbReference type="WormBase" id="CBG27677">
    <property type="protein sequence ID" value="CBP34717"/>
    <property type="gene ID" value="WBGene00089091"/>
</dbReference>
<keyword evidence="1" id="KW-0812">Transmembrane</keyword>
<keyword evidence="1" id="KW-1133">Transmembrane helix</keyword>
<dbReference type="AlphaFoldDB" id="B6IJC2"/>
<dbReference type="KEGG" id="cbr:CBG_27677"/>
<dbReference type="EMBL" id="HE600983">
    <property type="protein sequence ID" value="CAR99956.1"/>
    <property type="molecule type" value="Genomic_DNA"/>
</dbReference>
<evidence type="ECO:0000256" key="2">
    <source>
        <dbReference type="SAM" id="SignalP"/>
    </source>
</evidence>
<evidence type="ECO:0000313" key="4">
    <source>
        <dbReference type="Proteomes" id="UP000008549"/>
    </source>
</evidence>
<dbReference type="GeneID" id="68919127"/>
<dbReference type="Proteomes" id="UP000008549">
    <property type="component" value="Unassembled WGS sequence"/>
</dbReference>
<dbReference type="RefSeq" id="XP_045099517.1">
    <property type="nucleotide sequence ID" value="XM_045239585.1"/>
</dbReference>
<dbReference type="HOGENOM" id="CLU_2415274_0_0_1"/>
<name>B6IJC2_CAEBR</name>
<feature type="signal peptide" evidence="2">
    <location>
        <begin position="1"/>
        <end position="19"/>
    </location>
</feature>
<accession>B6IJC2</accession>
<feature type="transmembrane region" description="Helical" evidence="1">
    <location>
        <begin position="49"/>
        <end position="72"/>
    </location>
</feature>